<feature type="compositionally biased region" description="Basic residues" evidence="5">
    <location>
        <begin position="193"/>
        <end position="204"/>
    </location>
</feature>
<comment type="similarity">
    <text evidence="3">Belongs to the SOWAH family.</text>
</comment>
<dbReference type="Gene3D" id="1.25.40.20">
    <property type="entry name" value="Ankyrin repeat-containing domain"/>
    <property type="match status" value="1"/>
</dbReference>
<gene>
    <name evidence="6" type="ORF">g.33468</name>
</gene>
<evidence type="ECO:0000256" key="3">
    <source>
        <dbReference type="ARBA" id="ARBA00038122"/>
    </source>
</evidence>
<evidence type="ECO:0000256" key="4">
    <source>
        <dbReference type="PROSITE-ProRule" id="PRU00023"/>
    </source>
</evidence>
<evidence type="ECO:0000256" key="1">
    <source>
        <dbReference type="ARBA" id="ARBA00022737"/>
    </source>
</evidence>
<protein>
    <submittedName>
        <fullName evidence="6">Uncharacterized protein</fullName>
    </submittedName>
</protein>
<dbReference type="SUPFAM" id="SSF48403">
    <property type="entry name" value="Ankyrin repeat"/>
    <property type="match status" value="1"/>
</dbReference>
<evidence type="ECO:0000256" key="2">
    <source>
        <dbReference type="ARBA" id="ARBA00023043"/>
    </source>
</evidence>
<name>A0A1B6L085_9HEMI</name>
<evidence type="ECO:0000313" key="6">
    <source>
        <dbReference type="EMBL" id="JAT16914.1"/>
    </source>
</evidence>
<dbReference type="Pfam" id="PF12796">
    <property type="entry name" value="Ank_2"/>
    <property type="match status" value="1"/>
</dbReference>
<accession>A0A1B6L085</accession>
<dbReference type="AlphaFoldDB" id="A0A1B6L085"/>
<dbReference type="EMBL" id="GEBQ01023063">
    <property type="protein sequence ID" value="JAT16914.1"/>
    <property type="molecule type" value="Transcribed_RNA"/>
</dbReference>
<proteinExistence type="inferred from homology"/>
<keyword evidence="1" id="KW-0677">Repeat</keyword>
<keyword evidence="2 4" id="KW-0040">ANK repeat</keyword>
<dbReference type="InterPro" id="IPR036770">
    <property type="entry name" value="Ankyrin_rpt-contain_sf"/>
</dbReference>
<dbReference type="PANTHER" id="PTHR14491:SF7">
    <property type="entry name" value="SOSONDOWAH, ISOFORM G"/>
    <property type="match status" value="1"/>
</dbReference>
<reference evidence="6" key="1">
    <citation type="submission" date="2015-11" db="EMBL/GenBank/DDBJ databases">
        <title>De novo transcriptome assembly of four potential Pierce s Disease insect vectors from Arizona vineyards.</title>
        <authorList>
            <person name="Tassone E.E."/>
        </authorList>
    </citation>
    <scope>NUCLEOTIDE SEQUENCE</scope>
</reference>
<dbReference type="PANTHER" id="PTHR14491">
    <property type="entry name" value="SOSONDOWAH, ISOFORM G"/>
    <property type="match status" value="1"/>
</dbReference>
<sequence length="211" mass="23637">MILHTKLIAARGGTDKDDDTHSVTSLDPKAREWMVKAAQSDYQALFKLASENPKLAKFKDPFSGYTALHWAAKHGNVDVVKLIAGTHKIDVNCRTHGGYTALHLAMQYGHEEIFNLLKDVYGATPTLRDWSGRKPHQYQTNKDTVSADTFRSEYSGSVNSLTEWYRQNYGTIERRAVVVAPPTVVTSPATLPKRNKHKQPKVRKTAIGLFT</sequence>
<organism evidence="6">
    <name type="scientific">Graphocephala atropunctata</name>
    <dbReference type="NCBI Taxonomy" id="36148"/>
    <lineage>
        <taxon>Eukaryota</taxon>
        <taxon>Metazoa</taxon>
        <taxon>Ecdysozoa</taxon>
        <taxon>Arthropoda</taxon>
        <taxon>Hexapoda</taxon>
        <taxon>Insecta</taxon>
        <taxon>Pterygota</taxon>
        <taxon>Neoptera</taxon>
        <taxon>Paraneoptera</taxon>
        <taxon>Hemiptera</taxon>
        <taxon>Auchenorrhyncha</taxon>
        <taxon>Membracoidea</taxon>
        <taxon>Cicadellidae</taxon>
        <taxon>Cicadellinae</taxon>
        <taxon>Cicadellini</taxon>
        <taxon>Graphocephala</taxon>
    </lineage>
</organism>
<dbReference type="PROSITE" id="PS50088">
    <property type="entry name" value="ANK_REPEAT"/>
    <property type="match status" value="2"/>
</dbReference>
<feature type="repeat" description="ANK" evidence="4">
    <location>
        <begin position="97"/>
        <end position="117"/>
    </location>
</feature>
<feature type="region of interest" description="Disordered" evidence="5">
    <location>
        <begin position="189"/>
        <end position="211"/>
    </location>
</feature>
<dbReference type="InterPro" id="IPR002110">
    <property type="entry name" value="Ankyrin_rpt"/>
</dbReference>
<dbReference type="PROSITE" id="PS50297">
    <property type="entry name" value="ANK_REP_REGION"/>
    <property type="match status" value="2"/>
</dbReference>
<feature type="repeat" description="ANK" evidence="4">
    <location>
        <begin position="63"/>
        <end position="83"/>
    </location>
</feature>
<dbReference type="SMART" id="SM00248">
    <property type="entry name" value="ANK"/>
    <property type="match status" value="2"/>
</dbReference>
<evidence type="ECO:0000256" key="5">
    <source>
        <dbReference type="SAM" id="MobiDB-lite"/>
    </source>
</evidence>